<organism evidence="1 2">
    <name type="scientific">Pseudoalteromonas caenipelagi</name>
    <dbReference type="NCBI Taxonomy" id="2726988"/>
    <lineage>
        <taxon>Bacteria</taxon>
        <taxon>Pseudomonadati</taxon>
        <taxon>Pseudomonadota</taxon>
        <taxon>Gammaproteobacteria</taxon>
        <taxon>Alteromonadales</taxon>
        <taxon>Pseudoalteromonadaceae</taxon>
        <taxon>Pseudoalteromonas</taxon>
    </lineage>
</organism>
<reference evidence="1 2" key="1">
    <citation type="submission" date="2020-04" db="EMBL/GenBank/DDBJ databases">
        <title>Pseudoalteromonas caenipelagi sp. nov., isolated from a tidal flat.</title>
        <authorList>
            <person name="Park S."/>
            <person name="Yoon J.-H."/>
        </authorList>
    </citation>
    <scope>NUCLEOTIDE SEQUENCE [LARGE SCALE GENOMIC DNA]</scope>
    <source>
        <strain evidence="1 2">JBTF-M23</strain>
    </source>
</reference>
<accession>A0A849V9Q8</accession>
<dbReference type="Pfam" id="PF09684">
    <property type="entry name" value="Tail_P2_I"/>
    <property type="match status" value="1"/>
</dbReference>
<dbReference type="InterPro" id="IPR006521">
    <property type="entry name" value="Tail_protein_I"/>
</dbReference>
<keyword evidence="2" id="KW-1185">Reference proteome</keyword>
<dbReference type="Proteomes" id="UP000586305">
    <property type="component" value="Unassembled WGS sequence"/>
</dbReference>
<evidence type="ECO:0000313" key="1">
    <source>
        <dbReference type="EMBL" id="NOU49510.1"/>
    </source>
</evidence>
<dbReference type="AlphaFoldDB" id="A0A849V9Q8"/>
<dbReference type="EMBL" id="JABBPG010000001">
    <property type="protein sequence ID" value="NOU49510.1"/>
    <property type="molecule type" value="Genomic_DNA"/>
</dbReference>
<name>A0A849V9Q8_9GAMM</name>
<dbReference type="NCBIfam" id="TIGR01634">
    <property type="entry name" value="tail_P2_I"/>
    <property type="match status" value="1"/>
</dbReference>
<proteinExistence type="predicted"/>
<evidence type="ECO:0000313" key="2">
    <source>
        <dbReference type="Proteomes" id="UP000586305"/>
    </source>
</evidence>
<dbReference type="RefSeq" id="WP_171624578.1">
    <property type="nucleotide sequence ID" value="NZ_JABBPG010000001.1"/>
</dbReference>
<sequence length="223" mass="24770">MSQLHNGTQLQSELQVAAQHLLQPIFDGTDFIATLWDAQSCPTSLLPWLAWSQGVTQWDESWSDTTKRLVISQSYEQHKHLGTRFAIINGLTPFGYKTDLKEWFEKTPQGEAGTFSVDVSVTDKGIDQEVIEQIYDTITNTKRESVQFDLSVSLLSESELTIASAATSGITATVYPYYASEITSESSLCIALVNQSFNQIKVYPRSSYVSASILDHADPSRSS</sequence>
<comment type="caution">
    <text evidence="1">The sequence shown here is derived from an EMBL/GenBank/DDBJ whole genome shotgun (WGS) entry which is preliminary data.</text>
</comment>
<protein>
    <submittedName>
        <fullName evidence="1">Phage tail protein I</fullName>
    </submittedName>
</protein>
<gene>
    <name evidence="1" type="ORF">HG263_02970</name>
</gene>